<keyword evidence="1" id="KW-0812">Transmembrane</keyword>
<dbReference type="AlphaFoldDB" id="A0A6S6QUW3"/>
<reference evidence="2 3" key="1">
    <citation type="submission" date="2020-08" db="EMBL/GenBank/DDBJ databases">
        <title>Genome sequence of Rhizobiales bacterium strain IZ6.</title>
        <authorList>
            <person name="Nakai R."/>
            <person name="Naganuma T."/>
        </authorList>
    </citation>
    <scope>NUCLEOTIDE SEQUENCE [LARGE SCALE GENOMIC DNA]</scope>
    <source>
        <strain evidence="2 3">IZ6</strain>
    </source>
</reference>
<proteinExistence type="predicted"/>
<accession>A0A6S6QUW3</accession>
<keyword evidence="3" id="KW-1185">Reference proteome</keyword>
<protein>
    <submittedName>
        <fullName evidence="2">Uncharacterized protein</fullName>
    </submittedName>
</protein>
<dbReference type="KEGG" id="tso:IZ6_10330"/>
<evidence type="ECO:0000256" key="1">
    <source>
        <dbReference type="SAM" id="Phobius"/>
    </source>
</evidence>
<evidence type="ECO:0000313" key="3">
    <source>
        <dbReference type="Proteomes" id="UP000515317"/>
    </source>
</evidence>
<keyword evidence="1" id="KW-1133">Transmembrane helix</keyword>
<dbReference type="EMBL" id="AP023361">
    <property type="protein sequence ID" value="BCJ90298.1"/>
    <property type="molecule type" value="Genomic_DNA"/>
</dbReference>
<sequence>MSDRVEGRPRNFNILINAGILFVLVSASAVAGMVMGPEQPQGMTVVATVKKN</sequence>
<organism evidence="2 3">
    <name type="scientific">Terrihabitans soli</name>
    <dbReference type="NCBI Taxonomy" id="708113"/>
    <lineage>
        <taxon>Bacteria</taxon>
        <taxon>Pseudomonadati</taxon>
        <taxon>Pseudomonadota</taxon>
        <taxon>Alphaproteobacteria</taxon>
        <taxon>Hyphomicrobiales</taxon>
        <taxon>Terrihabitans</taxon>
    </lineage>
</organism>
<name>A0A6S6QUW3_9HYPH</name>
<evidence type="ECO:0000313" key="2">
    <source>
        <dbReference type="EMBL" id="BCJ90298.1"/>
    </source>
</evidence>
<feature type="transmembrane region" description="Helical" evidence="1">
    <location>
        <begin position="12"/>
        <end position="35"/>
    </location>
</feature>
<gene>
    <name evidence="2" type="ORF">IZ6_10330</name>
</gene>
<keyword evidence="1" id="KW-0472">Membrane</keyword>
<dbReference type="Proteomes" id="UP000515317">
    <property type="component" value="Chromosome"/>
</dbReference>
<dbReference type="RefSeq" id="WP_222876932.1">
    <property type="nucleotide sequence ID" value="NZ_AP023361.1"/>
</dbReference>